<sequence length="223" mass="25800">MEFRIVGSHQKPEQRRIMHSLIFPFFIVMLMFSTQVFSSLENWNLNFLGVRPRTIDGLRGILLSPFVHSGWKHLFSNITAFMVLSVTFFYFYREIAYKVFVLIYLMSGILLWCGGREAWHIGASGLIYGLASFLFISGVIRKHIPLMAVSLIVVFLYGSLFWGMLPLSYEMELSWEGHLWGFVAGFINALMFRHEGPQRPPEPFVDDEDENESGVVAEEEERE</sequence>
<gene>
    <name evidence="8" type="ORF">M9189_07060</name>
</gene>
<evidence type="ECO:0000256" key="1">
    <source>
        <dbReference type="ARBA" id="ARBA00004141"/>
    </source>
</evidence>
<keyword evidence="8" id="KW-0645">Protease</keyword>
<keyword evidence="4 6" id="KW-0472">Membrane</keyword>
<evidence type="ECO:0000256" key="3">
    <source>
        <dbReference type="ARBA" id="ARBA00022989"/>
    </source>
</evidence>
<keyword evidence="8" id="KW-0378">Hydrolase</keyword>
<name>A0A9J6ZM67_9BACT</name>
<dbReference type="EMBL" id="CP098400">
    <property type="protein sequence ID" value="URW78622.1"/>
    <property type="molecule type" value="Genomic_DNA"/>
</dbReference>
<organism evidence="8 9">
    <name type="scientific">Xiashengella succiniciproducens</name>
    <dbReference type="NCBI Taxonomy" id="2949635"/>
    <lineage>
        <taxon>Bacteria</taxon>
        <taxon>Pseudomonadati</taxon>
        <taxon>Bacteroidota</taxon>
        <taxon>Bacteroidia</taxon>
        <taxon>Marinilabiliales</taxon>
        <taxon>Marinilabiliaceae</taxon>
        <taxon>Xiashengella</taxon>
    </lineage>
</organism>
<accession>A0A9J6ZM67</accession>
<proteinExistence type="predicted"/>
<feature type="transmembrane region" description="Helical" evidence="6">
    <location>
        <begin position="121"/>
        <end position="139"/>
    </location>
</feature>
<dbReference type="RefSeq" id="WP_250721986.1">
    <property type="nucleotide sequence ID" value="NZ_CP098400.1"/>
</dbReference>
<reference evidence="8" key="1">
    <citation type="submission" date="2022-05" db="EMBL/GenBank/DDBJ databases">
        <authorList>
            <person name="Sun X."/>
        </authorList>
    </citation>
    <scope>NUCLEOTIDE SEQUENCE</scope>
    <source>
        <strain evidence="8">Ai-910</strain>
    </source>
</reference>
<feature type="transmembrane region" description="Helical" evidence="6">
    <location>
        <begin position="74"/>
        <end position="92"/>
    </location>
</feature>
<feature type="transmembrane region" description="Helical" evidence="6">
    <location>
        <begin position="146"/>
        <end position="165"/>
    </location>
</feature>
<feature type="region of interest" description="Disordered" evidence="5">
    <location>
        <begin position="198"/>
        <end position="223"/>
    </location>
</feature>
<feature type="compositionally biased region" description="Acidic residues" evidence="5">
    <location>
        <begin position="204"/>
        <end position="223"/>
    </location>
</feature>
<protein>
    <submittedName>
        <fullName evidence="8">Rhomboid family intramembrane serine protease</fullName>
    </submittedName>
</protein>
<evidence type="ECO:0000313" key="9">
    <source>
        <dbReference type="Proteomes" id="UP001056426"/>
    </source>
</evidence>
<dbReference type="KEGG" id="alkq:M9189_07060"/>
<feature type="transmembrane region" description="Helical" evidence="6">
    <location>
        <begin position="21"/>
        <end position="40"/>
    </location>
</feature>
<dbReference type="InterPro" id="IPR035952">
    <property type="entry name" value="Rhomboid-like_sf"/>
</dbReference>
<keyword evidence="9" id="KW-1185">Reference proteome</keyword>
<evidence type="ECO:0000313" key="8">
    <source>
        <dbReference type="EMBL" id="URW78622.1"/>
    </source>
</evidence>
<comment type="subcellular location">
    <subcellularLocation>
        <location evidence="1">Membrane</location>
        <topology evidence="1">Multi-pass membrane protein</topology>
    </subcellularLocation>
</comment>
<dbReference type="GO" id="GO:0006508">
    <property type="term" value="P:proteolysis"/>
    <property type="evidence" value="ECO:0007669"/>
    <property type="project" value="UniProtKB-KW"/>
</dbReference>
<evidence type="ECO:0000256" key="4">
    <source>
        <dbReference type="ARBA" id="ARBA00023136"/>
    </source>
</evidence>
<dbReference type="SUPFAM" id="SSF144091">
    <property type="entry name" value="Rhomboid-like"/>
    <property type="match status" value="1"/>
</dbReference>
<dbReference type="GO" id="GO:0016020">
    <property type="term" value="C:membrane"/>
    <property type="evidence" value="ECO:0007669"/>
    <property type="project" value="UniProtKB-SubCell"/>
</dbReference>
<dbReference type="PANTHER" id="PTHR43731:SF9">
    <property type="entry name" value="SLR1461 PROTEIN"/>
    <property type="match status" value="1"/>
</dbReference>
<feature type="transmembrane region" description="Helical" evidence="6">
    <location>
        <begin position="99"/>
        <end position="115"/>
    </location>
</feature>
<dbReference type="InterPro" id="IPR050925">
    <property type="entry name" value="Rhomboid_protease_S54"/>
</dbReference>
<reference evidence="8" key="2">
    <citation type="submission" date="2022-06" db="EMBL/GenBank/DDBJ databases">
        <title>Xiashengella guii gen. nov. sp. nov., a bacterium isolated form anaerobic digestion tank.</title>
        <authorList>
            <person name="Huang H."/>
        </authorList>
    </citation>
    <scope>NUCLEOTIDE SEQUENCE</scope>
    <source>
        <strain evidence="8">Ai-910</strain>
    </source>
</reference>
<evidence type="ECO:0000256" key="5">
    <source>
        <dbReference type="SAM" id="MobiDB-lite"/>
    </source>
</evidence>
<dbReference type="InterPro" id="IPR022764">
    <property type="entry name" value="Peptidase_S54_rhomboid_dom"/>
</dbReference>
<evidence type="ECO:0000259" key="7">
    <source>
        <dbReference type="Pfam" id="PF01694"/>
    </source>
</evidence>
<evidence type="ECO:0000256" key="6">
    <source>
        <dbReference type="SAM" id="Phobius"/>
    </source>
</evidence>
<dbReference type="Pfam" id="PF01694">
    <property type="entry name" value="Rhomboid"/>
    <property type="match status" value="1"/>
</dbReference>
<feature type="domain" description="Peptidase S54 rhomboid" evidence="7">
    <location>
        <begin position="61"/>
        <end position="192"/>
    </location>
</feature>
<evidence type="ECO:0000256" key="2">
    <source>
        <dbReference type="ARBA" id="ARBA00022692"/>
    </source>
</evidence>
<dbReference type="Proteomes" id="UP001056426">
    <property type="component" value="Chromosome"/>
</dbReference>
<keyword evidence="2 6" id="KW-0812">Transmembrane</keyword>
<dbReference type="AlphaFoldDB" id="A0A9J6ZM67"/>
<dbReference type="GO" id="GO:0004252">
    <property type="term" value="F:serine-type endopeptidase activity"/>
    <property type="evidence" value="ECO:0007669"/>
    <property type="project" value="InterPro"/>
</dbReference>
<dbReference type="PANTHER" id="PTHR43731">
    <property type="entry name" value="RHOMBOID PROTEASE"/>
    <property type="match status" value="1"/>
</dbReference>
<keyword evidence="3 6" id="KW-1133">Transmembrane helix</keyword>
<dbReference type="Gene3D" id="1.20.1540.10">
    <property type="entry name" value="Rhomboid-like"/>
    <property type="match status" value="1"/>
</dbReference>